<evidence type="ECO:0000313" key="1">
    <source>
        <dbReference type="EMBL" id="GGW47300.1"/>
    </source>
</evidence>
<proteinExistence type="predicted"/>
<dbReference type="EMBL" id="BMWP01000031">
    <property type="protein sequence ID" value="GGW47300.1"/>
    <property type="molecule type" value="Genomic_DNA"/>
</dbReference>
<comment type="caution">
    <text evidence="1">The sequence shown here is derived from an EMBL/GenBank/DDBJ whole genome shotgun (WGS) entry which is preliminary data.</text>
</comment>
<sequence>MLPIPFETHFNKSWTKYLLKQVGDIPVVFENSYGNAAVYAFYTGKPSYSFNNTQYRLNQYSLDKSEKEVQHKRILYVSRYLKESDLQFIGAKGEHYKGKYMDDFESFRKLQCIIPQKKISLKDSTAITLKVYNPYRQDIDLKKLRFGATFLNRYKRVIETTFVDVKPKDSKVTKLKQKDTTDFKLTIPKPKSNDAAYIRMGVSENGLYLGYNGQNIMLETWKPY</sequence>
<reference evidence="1" key="1">
    <citation type="journal article" date="2014" name="Int. J. Syst. Evol. Microbiol.">
        <title>Complete genome sequence of Corynebacterium casei LMG S-19264T (=DSM 44701T), isolated from a smear-ripened cheese.</title>
        <authorList>
            <consortium name="US DOE Joint Genome Institute (JGI-PGF)"/>
            <person name="Walter F."/>
            <person name="Albersmeier A."/>
            <person name="Kalinowski J."/>
            <person name="Ruckert C."/>
        </authorList>
    </citation>
    <scope>NUCLEOTIDE SEQUENCE</scope>
    <source>
        <strain evidence="1">KCTC 12113</strain>
    </source>
</reference>
<accession>A0A918J4B9</accession>
<organism evidence="1 2">
    <name type="scientific">Arenibacter certesii</name>
    <dbReference type="NCBI Taxonomy" id="228955"/>
    <lineage>
        <taxon>Bacteria</taxon>
        <taxon>Pseudomonadati</taxon>
        <taxon>Bacteroidota</taxon>
        <taxon>Flavobacteriia</taxon>
        <taxon>Flavobacteriales</taxon>
        <taxon>Flavobacteriaceae</taxon>
        <taxon>Arenibacter</taxon>
    </lineage>
</organism>
<protein>
    <submittedName>
        <fullName evidence="1">Uncharacterized protein</fullName>
    </submittedName>
</protein>
<dbReference type="AlphaFoldDB" id="A0A918J4B9"/>
<dbReference type="Proteomes" id="UP000634668">
    <property type="component" value="Unassembled WGS sequence"/>
</dbReference>
<reference evidence="1" key="2">
    <citation type="submission" date="2020-09" db="EMBL/GenBank/DDBJ databases">
        <authorList>
            <person name="Sun Q."/>
            <person name="Kim S."/>
        </authorList>
    </citation>
    <scope>NUCLEOTIDE SEQUENCE</scope>
    <source>
        <strain evidence="1">KCTC 12113</strain>
    </source>
</reference>
<gene>
    <name evidence="1" type="ORF">GCM10007383_34270</name>
</gene>
<keyword evidence="2" id="KW-1185">Reference proteome</keyword>
<name>A0A918J4B9_9FLAO</name>
<evidence type="ECO:0000313" key="2">
    <source>
        <dbReference type="Proteomes" id="UP000634668"/>
    </source>
</evidence>